<dbReference type="SMART" id="SM00304">
    <property type="entry name" value="HAMP"/>
    <property type="match status" value="1"/>
</dbReference>
<reference evidence="17 18" key="1">
    <citation type="submission" date="2018-10" db="EMBL/GenBank/DDBJ databases">
        <title>Phylogenomics of Brevibacillus.</title>
        <authorList>
            <person name="Dunlap C."/>
        </authorList>
    </citation>
    <scope>NUCLEOTIDE SEQUENCE [LARGE SCALE GENOMIC DNA]</scope>
    <source>
        <strain evidence="17 18">JCM 15716</strain>
    </source>
</reference>
<evidence type="ECO:0000256" key="12">
    <source>
        <dbReference type="ARBA" id="ARBA00023012"/>
    </source>
</evidence>
<evidence type="ECO:0000256" key="8">
    <source>
        <dbReference type="ARBA" id="ARBA00022741"/>
    </source>
</evidence>
<dbReference type="Gene3D" id="6.10.340.10">
    <property type="match status" value="1"/>
</dbReference>
<accession>A0A3M8CZM4</accession>
<feature type="domain" description="HAMP" evidence="16">
    <location>
        <begin position="281"/>
        <end position="333"/>
    </location>
</feature>
<dbReference type="InterPro" id="IPR050398">
    <property type="entry name" value="HssS/ArlS-like"/>
</dbReference>
<evidence type="ECO:0000256" key="10">
    <source>
        <dbReference type="ARBA" id="ARBA00022840"/>
    </source>
</evidence>
<keyword evidence="5" id="KW-0597">Phosphoprotein</keyword>
<dbReference type="PROSITE" id="PS50885">
    <property type="entry name" value="HAMP"/>
    <property type="match status" value="1"/>
</dbReference>
<keyword evidence="18" id="KW-1185">Reference proteome</keyword>
<keyword evidence="13 14" id="KW-0472">Membrane</keyword>
<evidence type="ECO:0000256" key="2">
    <source>
        <dbReference type="ARBA" id="ARBA00004651"/>
    </source>
</evidence>
<dbReference type="AlphaFoldDB" id="A0A3M8CZM4"/>
<feature type="transmembrane region" description="Helical" evidence="14">
    <location>
        <begin position="260"/>
        <end position="279"/>
    </location>
</feature>
<dbReference type="OrthoDB" id="9762826at2"/>
<dbReference type="SUPFAM" id="SSF158472">
    <property type="entry name" value="HAMP domain-like"/>
    <property type="match status" value="1"/>
</dbReference>
<evidence type="ECO:0000313" key="18">
    <source>
        <dbReference type="Proteomes" id="UP000271031"/>
    </source>
</evidence>
<evidence type="ECO:0000259" key="16">
    <source>
        <dbReference type="PROSITE" id="PS50885"/>
    </source>
</evidence>
<dbReference type="SUPFAM" id="SSF47384">
    <property type="entry name" value="Homodimeric domain of signal transducing histidine kinase"/>
    <property type="match status" value="1"/>
</dbReference>
<dbReference type="GO" id="GO:0005886">
    <property type="term" value="C:plasma membrane"/>
    <property type="evidence" value="ECO:0007669"/>
    <property type="project" value="UniProtKB-SubCell"/>
</dbReference>
<evidence type="ECO:0000313" key="17">
    <source>
        <dbReference type="EMBL" id="RNB81260.1"/>
    </source>
</evidence>
<keyword evidence="8" id="KW-0547">Nucleotide-binding</keyword>
<dbReference type="SUPFAM" id="SSF55874">
    <property type="entry name" value="ATPase domain of HSP90 chaperone/DNA topoisomerase II/histidine kinase"/>
    <property type="match status" value="1"/>
</dbReference>
<keyword evidence="6" id="KW-0808">Transferase</keyword>
<dbReference type="Pfam" id="PF00672">
    <property type="entry name" value="HAMP"/>
    <property type="match status" value="1"/>
</dbReference>
<evidence type="ECO:0000256" key="3">
    <source>
        <dbReference type="ARBA" id="ARBA00012438"/>
    </source>
</evidence>
<dbReference type="PANTHER" id="PTHR45528:SF1">
    <property type="entry name" value="SENSOR HISTIDINE KINASE CPXA"/>
    <property type="match status" value="1"/>
</dbReference>
<evidence type="ECO:0000256" key="6">
    <source>
        <dbReference type="ARBA" id="ARBA00022679"/>
    </source>
</evidence>
<protein>
    <recommendedName>
        <fullName evidence="3">histidine kinase</fullName>
        <ecNumber evidence="3">2.7.13.3</ecNumber>
    </recommendedName>
</protein>
<evidence type="ECO:0000256" key="1">
    <source>
        <dbReference type="ARBA" id="ARBA00000085"/>
    </source>
</evidence>
<dbReference type="EMBL" id="RHHQ01000023">
    <property type="protein sequence ID" value="RNB81260.1"/>
    <property type="molecule type" value="Genomic_DNA"/>
</dbReference>
<feature type="domain" description="Histidine kinase" evidence="15">
    <location>
        <begin position="355"/>
        <end position="567"/>
    </location>
</feature>
<dbReference type="RefSeq" id="WP_122920942.1">
    <property type="nucleotide sequence ID" value="NZ_RHHQ01000023.1"/>
</dbReference>
<evidence type="ECO:0000256" key="4">
    <source>
        <dbReference type="ARBA" id="ARBA00022475"/>
    </source>
</evidence>
<evidence type="ECO:0000256" key="5">
    <source>
        <dbReference type="ARBA" id="ARBA00022553"/>
    </source>
</evidence>
<dbReference type="Pfam" id="PF02518">
    <property type="entry name" value="HATPase_c"/>
    <property type="match status" value="1"/>
</dbReference>
<dbReference type="Proteomes" id="UP000271031">
    <property type="component" value="Unassembled WGS sequence"/>
</dbReference>
<dbReference type="CDD" id="cd06225">
    <property type="entry name" value="HAMP"/>
    <property type="match status" value="1"/>
</dbReference>
<dbReference type="InterPro" id="IPR005467">
    <property type="entry name" value="His_kinase_dom"/>
</dbReference>
<evidence type="ECO:0000259" key="15">
    <source>
        <dbReference type="PROSITE" id="PS50109"/>
    </source>
</evidence>
<dbReference type="Gene3D" id="3.30.565.10">
    <property type="entry name" value="Histidine kinase-like ATPase, C-terminal domain"/>
    <property type="match status" value="1"/>
</dbReference>
<keyword evidence="11 14" id="KW-1133">Transmembrane helix</keyword>
<proteinExistence type="predicted"/>
<dbReference type="InterPro" id="IPR003594">
    <property type="entry name" value="HATPase_dom"/>
</dbReference>
<evidence type="ECO:0000256" key="9">
    <source>
        <dbReference type="ARBA" id="ARBA00022777"/>
    </source>
</evidence>
<dbReference type="Gene3D" id="1.10.287.130">
    <property type="match status" value="1"/>
</dbReference>
<gene>
    <name evidence="17" type="ORF">EDM56_26470</name>
</gene>
<dbReference type="InterPro" id="IPR003660">
    <property type="entry name" value="HAMP_dom"/>
</dbReference>
<evidence type="ECO:0000256" key="13">
    <source>
        <dbReference type="ARBA" id="ARBA00023136"/>
    </source>
</evidence>
<keyword evidence="7 14" id="KW-0812">Transmembrane</keyword>
<evidence type="ECO:0000256" key="11">
    <source>
        <dbReference type="ARBA" id="ARBA00022989"/>
    </source>
</evidence>
<dbReference type="GO" id="GO:0005524">
    <property type="term" value="F:ATP binding"/>
    <property type="evidence" value="ECO:0007669"/>
    <property type="project" value="UniProtKB-KW"/>
</dbReference>
<evidence type="ECO:0000256" key="14">
    <source>
        <dbReference type="SAM" id="Phobius"/>
    </source>
</evidence>
<dbReference type="PANTHER" id="PTHR45528">
    <property type="entry name" value="SENSOR HISTIDINE KINASE CPXA"/>
    <property type="match status" value="1"/>
</dbReference>
<dbReference type="PROSITE" id="PS50109">
    <property type="entry name" value="HIS_KIN"/>
    <property type="match status" value="1"/>
</dbReference>
<comment type="subcellular location">
    <subcellularLocation>
        <location evidence="2">Cell membrane</location>
        <topology evidence="2">Multi-pass membrane protein</topology>
    </subcellularLocation>
</comment>
<dbReference type="CDD" id="cd00082">
    <property type="entry name" value="HisKA"/>
    <property type="match status" value="1"/>
</dbReference>
<keyword evidence="4" id="KW-1003">Cell membrane</keyword>
<comment type="catalytic activity">
    <reaction evidence="1">
        <text>ATP + protein L-histidine = ADP + protein N-phospho-L-histidine.</text>
        <dbReference type="EC" id="2.7.13.3"/>
    </reaction>
</comment>
<keyword evidence="10" id="KW-0067">ATP-binding</keyword>
<dbReference type="SMART" id="SM00387">
    <property type="entry name" value="HATPase_c"/>
    <property type="match status" value="1"/>
</dbReference>
<dbReference type="Pfam" id="PF00512">
    <property type="entry name" value="HisKA"/>
    <property type="match status" value="1"/>
</dbReference>
<dbReference type="InterPro" id="IPR036097">
    <property type="entry name" value="HisK_dim/P_sf"/>
</dbReference>
<dbReference type="SMART" id="SM00388">
    <property type="entry name" value="HisKA"/>
    <property type="match status" value="1"/>
</dbReference>
<keyword evidence="9 17" id="KW-0418">Kinase</keyword>
<evidence type="ECO:0000256" key="7">
    <source>
        <dbReference type="ARBA" id="ARBA00022692"/>
    </source>
</evidence>
<dbReference type="CDD" id="cd00075">
    <property type="entry name" value="HATPase"/>
    <property type="match status" value="1"/>
</dbReference>
<dbReference type="EC" id="2.7.13.3" evidence="3"/>
<organism evidence="17 18">
    <name type="scientific">Brevibacillus fluminis</name>
    <dbReference type="NCBI Taxonomy" id="511487"/>
    <lineage>
        <taxon>Bacteria</taxon>
        <taxon>Bacillati</taxon>
        <taxon>Bacillota</taxon>
        <taxon>Bacilli</taxon>
        <taxon>Bacillales</taxon>
        <taxon>Paenibacillaceae</taxon>
        <taxon>Brevibacillus</taxon>
    </lineage>
</organism>
<dbReference type="InterPro" id="IPR003661">
    <property type="entry name" value="HisK_dim/P_dom"/>
</dbReference>
<name>A0A3M8CZM4_9BACL</name>
<comment type="caution">
    <text evidence="17">The sequence shown here is derived from an EMBL/GenBank/DDBJ whole genome shotgun (WGS) entry which is preliminary data.</text>
</comment>
<dbReference type="InterPro" id="IPR036890">
    <property type="entry name" value="HATPase_C_sf"/>
</dbReference>
<keyword evidence="12" id="KW-0902">Two-component regulatory system</keyword>
<sequence length="568" mass="65193">MKIKKSIMLQIFFTILSIFLLVFVLQFIFFGKYFTSLYSNFLLRDIRAEFQSAVEQFSRSNNEQANSVLSTYAVSYDAPVLAFTEDYSVIGQGLFNYLSILTVRVPGVGICRILISGLNEMPNINLNDLLTVEAVRVGESNYFEPYSIRSTNKIYLYRQAERAKSTKTMTATSNWYTKNEGSLLNDRARIIYDLMKDCLIKRKDIKTYLAAITKEPFTDKRGTSYYIISESRRINGVVTYFVTIRPIVVSNSEVRYFSNYFYTVYCILGILLIAAVFILSRKLSAPIVRLSNVTGKLASKDFSVRANVNLQNEVGQLSASINVMADNLQAAMEELQQSAEIAKVNEKRMKLLLADLAHEFKTPLGIISLYSEVIENGMFEKEPSYYFGIIEQEIEKLTQMIDETIQLSKLEAGYWEYKPATFYISDLIEGALSRFSEKIMRENFTLKVDLLDAMVFADGRRIEQVLTNLISNALKYSSEKKIIEVRVTRENGNVKVRICNDGYISEQDINHIWERYYRASEKTTARLPSEGIGLEIVKHILIMHNSNFEVRQEADMVCFYFTIPLVDE</sequence>
<feature type="transmembrane region" description="Helical" evidence="14">
    <location>
        <begin position="7"/>
        <end position="30"/>
    </location>
</feature>
<dbReference type="GO" id="GO:0000155">
    <property type="term" value="F:phosphorelay sensor kinase activity"/>
    <property type="evidence" value="ECO:0007669"/>
    <property type="project" value="InterPro"/>
</dbReference>